<reference evidence="1" key="1">
    <citation type="submission" date="2021-11" db="EMBL/GenBank/DDBJ databases">
        <title>Fusarium solani-melongenae Genome sequencing and assembly.</title>
        <authorList>
            <person name="Xie S."/>
            <person name="Huang L."/>
            <person name="Zhang X."/>
        </authorList>
    </citation>
    <scope>NUCLEOTIDE SEQUENCE</scope>
    <source>
        <strain evidence="1">CRI 24-3</strain>
    </source>
</reference>
<keyword evidence="2" id="KW-1185">Reference proteome</keyword>
<evidence type="ECO:0000313" key="1">
    <source>
        <dbReference type="EMBL" id="UPK94695.1"/>
    </source>
</evidence>
<accession>A0ACD3Z0H1</accession>
<name>A0ACD3Z0H1_FUSSC</name>
<dbReference type="Proteomes" id="UP000830768">
    <property type="component" value="Chromosome 4"/>
</dbReference>
<proteinExistence type="predicted"/>
<organism evidence="1 2">
    <name type="scientific">Fusarium solani subsp. cucurbitae</name>
    <name type="common">Neocosmosporum cucurbitae</name>
    <dbReference type="NCBI Taxonomy" id="2747967"/>
    <lineage>
        <taxon>Eukaryota</taxon>
        <taxon>Fungi</taxon>
        <taxon>Dikarya</taxon>
        <taxon>Ascomycota</taxon>
        <taxon>Pezizomycotina</taxon>
        <taxon>Sordariomycetes</taxon>
        <taxon>Hypocreomycetidae</taxon>
        <taxon>Hypocreales</taxon>
        <taxon>Nectriaceae</taxon>
        <taxon>Fusarium</taxon>
        <taxon>Fusarium solani species complex</taxon>
    </lineage>
</organism>
<gene>
    <name evidence="1" type="ORF">LCI18_005630</name>
</gene>
<protein>
    <submittedName>
        <fullName evidence="1">Uncharacterized protein</fullName>
    </submittedName>
</protein>
<sequence length="83" mass="9406">MFMLSARTNHLELFIIVCAGLIVAAVDIYPAFMAATWTAGLVQETSYQGLIWPVIDLFMRIVYANTPFLYTVYMEDPPMKNPV</sequence>
<evidence type="ECO:0000313" key="2">
    <source>
        <dbReference type="Proteomes" id="UP000830768"/>
    </source>
</evidence>
<dbReference type="EMBL" id="CP090033">
    <property type="protein sequence ID" value="UPK94695.1"/>
    <property type="molecule type" value="Genomic_DNA"/>
</dbReference>